<reference evidence="2" key="1">
    <citation type="submission" date="2022-11" db="EMBL/GenBank/DDBJ databases">
        <title>Centuries of genome instability and evolution in soft-shell clam transmissible cancer (bioRxiv).</title>
        <authorList>
            <person name="Hart S.F.M."/>
            <person name="Yonemitsu M.A."/>
            <person name="Giersch R.M."/>
            <person name="Beal B.F."/>
            <person name="Arriagada G."/>
            <person name="Davis B.W."/>
            <person name="Ostrander E.A."/>
            <person name="Goff S.P."/>
            <person name="Metzger M.J."/>
        </authorList>
    </citation>
    <scope>NUCLEOTIDE SEQUENCE</scope>
    <source>
        <strain evidence="2">MELC-2E11</strain>
        <tissue evidence="2">Siphon/mantle</tissue>
    </source>
</reference>
<evidence type="ECO:0000313" key="2">
    <source>
        <dbReference type="EMBL" id="WAR09281.1"/>
    </source>
</evidence>
<evidence type="ECO:0000313" key="3">
    <source>
        <dbReference type="Proteomes" id="UP001164746"/>
    </source>
</evidence>
<protein>
    <recommendedName>
        <fullName evidence="1">Mitochondria-eating protein C-terminal domain-containing protein</fullName>
    </recommendedName>
</protein>
<dbReference type="Proteomes" id="UP001164746">
    <property type="component" value="Chromosome 6"/>
</dbReference>
<dbReference type="InterPro" id="IPR031981">
    <property type="entry name" value="MIEAP_C"/>
</dbReference>
<dbReference type="EMBL" id="CP111017">
    <property type="protein sequence ID" value="WAR09281.1"/>
    <property type="molecule type" value="Genomic_DNA"/>
</dbReference>
<evidence type="ECO:0000259" key="1">
    <source>
        <dbReference type="Pfam" id="PF16026"/>
    </source>
</evidence>
<name>A0ABY7EQ28_MYAAR</name>
<feature type="non-terminal residue" evidence="2">
    <location>
        <position position="155"/>
    </location>
</feature>
<organism evidence="2 3">
    <name type="scientific">Mya arenaria</name>
    <name type="common">Soft-shell clam</name>
    <dbReference type="NCBI Taxonomy" id="6604"/>
    <lineage>
        <taxon>Eukaryota</taxon>
        <taxon>Metazoa</taxon>
        <taxon>Spiralia</taxon>
        <taxon>Lophotrochozoa</taxon>
        <taxon>Mollusca</taxon>
        <taxon>Bivalvia</taxon>
        <taxon>Autobranchia</taxon>
        <taxon>Heteroconchia</taxon>
        <taxon>Euheterodonta</taxon>
        <taxon>Imparidentia</taxon>
        <taxon>Neoheterodontei</taxon>
        <taxon>Myida</taxon>
        <taxon>Myoidea</taxon>
        <taxon>Myidae</taxon>
        <taxon>Mya</taxon>
    </lineage>
</organism>
<proteinExistence type="predicted"/>
<sequence length="155" mass="17638">MTTRRVVDTCFGETSRGVDGECRSMANDFKNNIKRAALSLSKNGSNMIETKVDVTRNKLLKEMQKSFAPLLVDDVYKNLVNKSKPKLPKNTERFYRSCVELCWLMSVQDPPVVFDTPKTGGKFDSDRYRTYTKTGKHLDYVVWPPMLLHAGGPLL</sequence>
<feature type="domain" description="Mitochondria-eating protein C-terminal" evidence="1">
    <location>
        <begin position="22"/>
        <end position="147"/>
    </location>
</feature>
<keyword evidence="3" id="KW-1185">Reference proteome</keyword>
<accession>A0ABY7EQ28</accession>
<gene>
    <name evidence="2" type="ORF">MAR_019239</name>
</gene>
<dbReference type="Pfam" id="PF16026">
    <property type="entry name" value="MIEAP"/>
    <property type="match status" value="1"/>
</dbReference>